<evidence type="ECO:0000256" key="9">
    <source>
        <dbReference type="ARBA" id="ARBA00047883"/>
    </source>
</evidence>
<dbReference type="GO" id="GO:0004789">
    <property type="term" value="F:thiamine-phosphate diphosphorylase activity"/>
    <property type="evidence" value="ECO:0007669"/>
    <property type="project" value="UniProtKB-UniRule"/>
</dbReference>
<keyword evidence="4 10" id="KW-0479">Metal-binding</keyword>
<organism evidence="14 15">
    <name type="scientific">Corynebacterium macginleyi</name>
    <dbReference type="NCBI Taxonomy" id="38290"/>
    <lineage>
        <taxon>Bacteria</taxon>
        <taxon>Bacillati</taxon>
        <taxon>Actinomycetota</taxon>
        <taxon>Actinomycetes</taxon>
        <taxon>Mycobacteriales</taxon>
        <taxon>Corynebacteriaceae</taxon>
        <taxon>Corynebacterium</taxon>
    </lineage>
</organism>
<name>A0A3M0GFL1_9CORY</name>
<dbReference type="GO" id="GO:0000287">
    <property type="term" value="F:magnesium ion binding"/>
    <property type="evidence" value="ECO:0007669"/>
    <property type="project" value="UniProtKB-UniRule"/>
</dbReference>
<comment type="cofactor">
    <cofactor evidence="10">
        <name>Mg(2+)</name>
        <dbReference type="ChEBI" id="CHEBI:18420"/>
    </cofactor>
    <text evidence="10">Binds 1 Mg(2+) ion per subunit.</text>
</comment>
<comment type="catalytic activity">
    <reaction evidence="7 10 11">
        <text>4-methyl-5-(2-phosphooxyethyl)-thiazole + 4-amino-2-methyl-5-(diphosphooxymethyl)pyrimidine + H(+) = thiamine phosphate + diphosphate</text>
        <dbReference type="Rhea" id="RHEA:22328"/>
        <dbReference type="ChEBI" id="CHEBI:15378"/>
        <dbReference type="ChEBI" id="CHEBI:33019"/>
        <dbReference type="ChEBI" id="CHEBI:37575"/>
        <dbReference type="ChEBI" id="CHEBI:57841"/>
        <dbReference type="ChEBI" id="CHEBI:58296"/>
        <dbReference type="EC" id="2.5.1.3"/>
    </reaction>
</comment>
<evidence type="ECO:0000256" key="7">
    <source>
        <dbReference type="ARBA" id="ARBA00047334"/>
    </source>
</evidence>
<accession>A0A3M0GFL1</accession>
<evidence type="ECO:0000256" key="10">
    <source>
        <dbReference type="HAMAP-Rule" id="MF_00097"/>
    </source>
</evidence>
<keyword evidence="5 10" id="KW-0460">Magnesium</keyword>
<keyword evidence="6 10" id="KW-0784">Thiamine biosynthesis</keyword>
<comment type="catalytic activity">
    <reaction evidence="9 10 11">
        <text>2-[(2R,5Z)-2-carboxy-4-methylthiazol-5(2H)-ylidene]ethyl phosphate + 4-amino-2-methyl-5-(diphosphooxymethyl)pyrimidine + 2 H(+) = thiamine phosphate + CO2 + diphosphate</text>
        <dbReference type="Rhea" id="RHEA:47844"/>
        <dbReference type="ChEBI" id="CHEBI:15378"/>
        <dbReference type="ChEBI" id="CHEBI:16526"/>
        <dbReference type="ChEBI" id="CHEBI:33019"/>
        <dbReference type="ChEBI" id="CHEBI:37575"/>
        <dbReference type="ChEBI" id="CHEBI:57841"/>
        <dbReference type="ChEBI" id="CHEBI:62899"/>
        <dbReference type="EC" id="2.5.1.3"/>
    </reaction>
</comment>
<evidence type="ECO:0000256" key="6">
    <source>
        <dbReference type="ARBA" id="ARBA00022977"/>
    </source>
</evidence>
<dbReference type="RefSeq" id="WP_121927863.1">
    <property type="nucleotide sequence ID" value="NZ_JAACBT010000056.1"/>
</dbReference>
<dbReference type="Pfam" id="PF02581">
    <property type="entry name" value="TMP-TENI"/>
    <property type="match status" value="1"/>
</dbReference>
<dbReference type="NCBIfam" id="TIGR00693">
    <property type="entry name" value="thiE"/>
    <property type="match status" value="1"/>
</dbReference>
<comment type="function">
    <text evidence="1 10">Condenses 4-methyl-5-(beta-hydroxyethyl)thiazole monophosphate (THZ-P) and 2-methyl-4-amino-5-hydroxymethyl pyrimidine pyrophosphate (HMP-PP) to form thiamine monophosphate (TMP).</text>
</comment>
<comment type="pathway">
    <text evidence="2 10 12">Cofactor biosynthesis; thiamine diphosphate biosynthesis; thiamine phosphate from 4-amino-2-methyl-5-diphosphomethylpyrimidine and 4-methyl-5-(2-phosphoethyl)-thiazole: step 1/1.</text>
</comment>
<feature type="binding site" evidence="10">
    <location>
        <position position="69"/>
    </location>
    <ligand>
        <name>Mg(2+)</name>
        <dbReference type="ChEBI" id="CHEBI:18420"/>
    </ligand>
</feature>
<dbReference type="GO" id="GO:0009228">
    <property type="term" value="P:thiamine biosynthetic process"/>
    <property type="evidence" value="ECO:0007669"/>
    <property type="project" value="UniProtKB-KW"/>
</dbReference>
<dbReference type="EMBL" id="REGC01000007">
    <property type="protein sequence ID" value="RMB60393.1"/>
    <property type="molecule type" value="Genomic_DNA"/>
</dbReference>
<evidence type="ECO:0000256" key="3">
    <source>
        <dbReference type="ARBA" id="ARBA00022679"/>
    </source>
</evidence>
<evidence type="ECO:0000256" key="4">
    <source>
        <dbReference type="ARBA" id="ARBA00022723"/>
    </source>
</evidence>
<feature type="binding site" evidence="10">
    <location>
        <begin position="187"/>
        <end position="188"/>
    </location>
    <ligand>
        <name>2-[(2R,5Z)-2-carboxy-4-methylthiazol-5(2H)-ylidene]ethyl phosphate</name>
        <dbReference type="ChEBI" id="CHEBI:62899"/>
    </ligand>
</feature>
<evidence type="ECO:0000256" key="2">
    <source>
        <dbReference type="ARBA" id="ARBA00005165"/>
    </source>
</evidence>
<feature type="binding site" evidence="10">
    <location>
        <begin position="133"/>
        <end position="135"/>
    </location>
    <ligand>
        <name>2-[(2R,5Z)-2-carboxy-4-methylthiazol-5(2H)-ylidene]ethyl phosphate</name>
        <dbReference type="ChEBI" id="CHEBI:62899"/>
    </ligand>
</feature>
<dbReference type="UniPathway" id="UPA00060">
    <property type="reaction ID" value="UER00141"/>
</dbReference>
<dbReference type="PANTHER" id="PTHR20857:SF23">
    <property type="entry name" value="THIAMINE BIOSYNTHETIC BIFUNCTIONAL ENZYME"/>
    <property type="match status" value="1"/>
</dbReference>
<dbReference type="InterPro" id="IPR013785">
    <property type="entry name" value="Aldolase_TIM"/>
</dbReference>
<dbReference type="GO" id="GO:0005737">
    <property type="term" value="C:cytoplasm"/>
    <property type="evidence" value="ECO:0007669"/>
    <property type="project" value="TreeGrafter"/>
</dbReference>
<dbReference type="InterPro" id="IPR034291">
    <property type="entry name" value="TMP_synthase"/>
</dbReference>
<evidence type="ECO:0000256" key="8">
    <source>
        <dbReference type="ARBA" id="ARBA00047851"/>
    </source>
</evidence>
<reference evidence="14 15" key="1">
    <citation type="submission" date="2018-10" db="EMBL/GenBank/DDBJ databases">
        <title>Corynebacterium macginleyi genome sequencing and assembly of the type strain and two clinical samples.</title>
        <authorList>
            <person name="Bernier A.-M."/>
            <person name="Bernard K."/>
        </authorList>
    </citation>
    <scope>NUCLEOTIDE SEQUENCE [LARGE SCALE GENOMIC DNA]</scope>
    <source>
        <strain evidence="14 15">NML 120205</strain>
    </source>
</reference>
<feature type="binding site" evidence="10">
    <location>
        <position position="136"/>
    </location>
    <ligand>
        <name>4-amino-2-methyl-5-(diphosphooxymethyl)pyrimidine</name>
        <dbReference type="ChEBI" id="CHEBI:57841"/>
    </ligand>
</feature>
<dbReference type="AlphaFoldDB" id="A0A3M0GFL1"/>
<keyword evidence="3 10" id="KW-0808">Transferase</keyword>
<evidence type="ECO:0000259" key="13">
    <source>
        <dbReference type="Pfam" id="PF02581"/>
    </source>
</evidence>
<sequence>MSIDWTLYLITDPDLAGGRDKVVPIVQEAVRGGATVVQLRDKQASDEAVETTARKLMEVLGDIPLFINDRVEVAAKVGCHLHIGQSDMDFHSARALLGPDKLIGLSVGTAQQLDAIDPHGAPDVIGIGPVYSTMTKKNAPAGIGAKAAGRLATAARERGIESVAIGGIKAHNASELSGSDFAGICVVSEIMAADDPAAAAHKLKEAYRG</sequence>
<dbReference type="SUPFAM" id="SSF51391">
    <property type="entry name" value="Thiamin phosphate synthase"/>
    <property type="match status" value="1"/>
</dbReference>
<evidence type="ECO:0000256" key="1">
    <source>
        <dbReference type="ARBA" id="ARBA00003814"/>
    </source>
</evidence>
<evidence type="ECO:0000256" key="11">
    <source>
        <dbReference type="RuleBase" id="RU003826"/>
    </source>
</evidence>
<feature type="binding site" evidence="10">
    <location>
        <position position="106"/>
    </location>
    <ligand>
        <name>4-amino-2-methyl-5-(diphosphooxymethyl)pyrimidine</name>
        <dbReference type="ChEBI" id="CHEBI:57841"/>
    </ligand>
</feature>
<dbReference type="InterPro" id="IPR036206">
    <property type="entry name" value="ThiamineP_synth_sf"/>
</dbReference>
<dbReference type="Gene3D" id="3.20.20.70">
    <property type="entry name" value="Aldolase class I"/>
    <property type="match status" value="1"/>
</dbReference>
<protein>
    <recommendedName>
        <fullName evidence="10">Thiamine-phosphate synthase</fullName>
        <shortName evidence="10">TP synthase</shortName>
        <shortName evidence="10">TPS</shortName>
        <ecNumber evidence="10">2.5.1.3</ecNumber>
    </recommendedName>
    <alternativeName>
        <fullName evidence="10">Thiamine-phosphate pyrophosphorylase</fullName>
        <shortName evidence="10">TMP pyrophosphorylase</shortName>
        <shortName evidence="10">TMP-PPase</shortName>
    </alternativeName>
</protein>
<gene>
    <name evidence="10 14" type="primary">thiE</name>
    <name evidence="14" type="ORF">D9543_06800</name>
</gene>
<dbReference type="PANTHER" id="PTHR20857">
    <property type="entry name" value="THIAMINE-PHOSPHATE PYROPHOSPHORYLASE"/>
    <property type="match status" value="1"/>
</dbReference>
<feature type="binding site" evidence="10">
    <location>
        <begin position="38"/>
        <end position="42"/>
    </location>
    <ligand>
        <name>4-amino-2-methyl-5-(diphosphooxymethyl)pyrimidine</name>
        <dbReference type="ChEBI" id="CHEBI:57841"/>
    </ligand>
</feature>
<comment type="caution">
    <text evidence="14">The sequence shown here is derived from an EMBL/GenBank/DDBJ whole genome shotgun (WGS) entry which is preliminary data.</text>
</comment>
<dbReference type="EC" id="2.5.1.3" evidence="10"/>
<comment type="catalytic activity">
    <reaction evidence="8 10 11">
        <text>2-(2-carboxy-4-methylthiazol-5-yl)ethyl phosphate + 4-amino-2-methyl-5-(diphosphooxymethyl)pyrimidine + 2 H(+) = thiamine phosphate + CO2 + diphosphate</text>
        <dbReference type="Rhea" id="RHEA:47848"/>
        <dbReference type="ChEBI" id="CHEBI:15378"/>
        <dbReference type="ChEBI" id="CHEBI:16526"/>
        <dbReference type="ChEBI" id="CHEBI:33019"/>
        <dbReference type="ChEBI" id="CHEBI:37575"/>
        <dbReference type="ChEBI" id="CHEBI:57841"/>
        <dbReference type="ChEBI" id="CHEBI:62890"/>
        <dbReference type="EC" id="2.5.1.3"/>
    </reaction>
</comment>
<evidence type="ECO:0000313" key="15">
    <source>
        <dbReference type="Proteomes" id="UP000270649"/>
    </source>
</evidence>
<evidence type="ECO:0000256" key="5">
    <source>
        <dbReference type="ARBA" id="ARBA00022842"/>
    </source>
</evidence>
<dbReference type="GO" id="GO:0009229">
    <property type="term" value="P:thiamine diphosphate biosynthetic process"/>
    <property type="evidence" value="ECO:0007669"/>
    <property type="project" value="UniProtKB-UniRule"/>
</dbReference>
<feature type="binding site" evidence="10">
    <location>
        <position position="167"/>
    </location>
    <ligand>
        <name>2-[(2R,5Z)-2-carboxy-4-methylthiazol-5(2H)-ylidene]ethyl phosphate</name>
        <dbReference type="ChEBI" id="CHEBI:62899"/>
    </ligand>
</feature>
<dbReference type="HAMAP" id="MF_00097">
    <property type="entry name" value="TMP_synthase"/>
    <property type="match status" value="1"/>
</dbReference>
<evidence type="ECO:0000313" key="14">
    <source>
        <dbReference type="EMBL" id="RMB60393.1"/>
    </source>
</evidence>
<proteinExistence type="inferred from homology"/>
<feature type="binding site" evidence="10">
    <location>
        <position position="87"/>
    </location>
    <ligand>
        <name>Mg(2+)</name>
        <dbReference type="ChEBI" id="CHEBI:18420"/>
    </ligand>
</feature>
<evidence type="ECO:0000256" key="12">
    <source>
        <dbReference type="RuleBase" id="RU004253"/>
    </source>
</evidence>
<dbReference type="InterPro" id="IPR022998">
    <property type="entry name" value="ThiamineP_synth_TenI"/>
</dbReference>
<feature type="domain" description="Thiamine phosphate synthase/TenI" evidence="13">
    <location>
        <begin position="7"/>
        <end position="190"/>
    </location>
</feature>
<dbReference type="Proteomes" id="UP000270649">
    <property type="component" value="Unassembled WGS sequence"/>
</dbReference>
<comment type="similarity">
    <text evidence="10 11">Belongs to the thiamine-phosphate synthase family.</text>
</comment>
<dbReference type="CDD" id="cd00564">
    <property type="entry name" value="TMP_TenI"/>
    <property type="match status" value="1"/>
</dbReference>
<feature type="binding site" evidence="10">
    <location>
        <position position="68"/>
    </location>
    <ligand>
        <name>4-amino-2-methyl-5-(diphosphooxymethyl)pyrimidine</name>
        <dbReference type="ChEBI" id="CHEBI:57841"/>
    </ligand>
</feature>